<sequence>DQSVTKKKLKTVDRKAKNIILLIGDGMGINQVTAYRIAKGGPNYISAFDKFPFTGLIKTHAVDTLITDSAASATAYSSGIKTVNGYLGVNKDKQAVKNITEMLYEKGYVTSLIATSEITHATPAAFTIHNESRDNTDQIAEAMFRSNNFISLGGGRDFFVPEDLGGQREDNFDILSLIKEQESYLESKGDFNNFQFDPSKRIFGLFAKEGFVREDNEPNLLEMFNFTLEQSKKMLVNNCAGFFIMTEGSQIDWEGHENDFNGQFKEMDEFDQVVNRALEYAKTDQNTLVIVLSDHETGGLLIETDDWNRDPEPSNKMKISWNTAVGLGTHTGTMIPAFAFGPGAENIAGVMDNTDIFFIMKEALGLDELSDRQCSNKVK</sequence>
<evidence type="ECO:0008006" key="10">
    <source>
        <dbReference type="Google" id="ProtNLM"/>
    </source>
</evidence>
<dbReference type="InterPro" id="IPR001952">
    <property type="entry name" value="Alkaline_phosphatase"/>
</dbReference>
<evidence type="ECO:0000256" key="7">
    <source>
        <dbReference type="ARBA" id="ARBA00022833"/>
    </source>
</evidence>
<dbReference type="PANTHER" id="PTHR11596:SF5">
    <property type="entry name" value="ALKALINE PHOSPHATASE"/>
    <property type="match status" value="1"/>
</dbReference>
<evidence type="ECO:0000256" key="5">
    <source>
        <dbReference type="ARBA" id="ARBA00022723"/>
    </source>
</evidence>
<evidence type="ECO:0000256" key="2">
    <source>
        <dbReference type="ARBA" id="ARBA00001947"/>
    </source>
</evidence>
<dbReference type="CDD" id="cd16012">
    <property type="entry name" value="ALP"/>
    <property type="match status" value="1"/>
</dbReference>
<dbReference type="SMART" id="SM00098">
    <property type="entry name" value="alkPPc"/>
    <property type="match status" value="1"/>
</dbReference>
<reference evidence="9" key="1">
    <citation type="submission" date="2018-05" db="EMBL/GenBank/DDBJ databases">
        <authorList>
            <person name="Lanie J.A."/>
            <person name="Ng W.-L."/>
            <person name="Kazmierczak K.M."/>
            <person name="Andrzejewski T.M."/>
            <person name="Davidsen T.M."/>
            <person name="Wayne K.J."/>
            <person name="Tettelin H."/>
            <person name="Glass J.I."/>
            <person name="Rusch D."/>
            <person name="Podicherti R."/>
            <person name="Tsui H.-C.T."/>
            <person name="Winkler M.E."/>
        </authorList>
    </citation>
    <scope>NUCLEOTIDE SEQUENCE</scope>
</reference>
<dbReference type="SUPFAM" id="SSF53649">
    <property type="entry name" value="Alkaline phosphatase-like"/>
    <property type="match status" value="1"/>
</dbReference>
<dbReference type="GO" id="GO:0004035">
    <property type="term" value="F:alkaline phosphatase activity"/>
    <property type="evidence" value="ECO:0007669"/>
    <property type="project" value="TreeGrafter"/>
</dbReference>
<dbReference type="AlphaFoldDB" id="A0A382EW37"/>
<evidence type="ECO:0000256" key="1">
    <source>
        <dbReference type="ARBA" id="ARBA00001946"/>
    </source>
</evidence>
<proteinExistence type="inferred from homology"/>
<evidence type="ECO:0000256" key="8">
    <source>
        <dbReference type="ARBA" id="ARBA00022842"/>
    </source>
</evidence>
<evidence type="ECO:0000313" key="9">
    <source>
        <dbReference type="EMBL" id="SVB55006.1"/>
    </source>
</evidence>
<evidence type="ECO:0000256" key="4">
    <source>
        <dbReference type="ARBA" id="ARBA00022553"/>
    </source>
</evidence>
<comment type="cofactor">
    <cofactor evidence="1">
        <name>Mg(2+)</name>
        <dbReference type="ChEBI" id="CHEBI:18420"/>
    </cofactor>
</comment>
<accession>A0A382EW37</accession>
<dbReference type="PANTHER" id="PTHR11596">
    <property type="entry name" value="ALKALINE PHOSPHATASE"/>
    <property type="match status" value="1"/>
</dbReference>
<dbReference type="EMBL" id="UINC01046680">
    <property type="protein sequence ID" value="SVB55006.1"/>
    <property type="molecule type" value="Genomic_DNA"/>
</dbReference>
<comment type="similarity">
    <text evidence="3">Belongs to the alkaline phosphatase family.</text>
</comment>
<keyword evidence="6" id="KW-0378">Hydrolase</keyword>
<keyword evidence="4" id="KW-0597">Phosphoprotein</keyword>
<dbReference type="InterPro" id="IPR018299">
    <property type="entry name" value="Alkaline_phosphatase_AS"/>
</dbReference>
<protein>
    <recommendedName>
        <fullName evidence="10">Alkaline phosphatase</fullName>
    </recommendedName>
</protein>
<gene>
    <name evidence="9" type="ORF">METZ01_LOCUS207860</name>
</gene>
<comment type="cofactor">
    <cofactor evidence="2">
        <name>Zn(2+)</name>
        <dbReference type="ChEBI" id="CHEBI:29105"/>
    </cofactor>
</comment>
<organism evidence="9">
    <name type="scientific">marine metagenome</name>
    <dbReference type="NCBI Taxonomy" id="408172"/>
    <lineage>
        <taxon>unclassified sequences</taxon>
        <taxon>metagenomes</taxon>
        <taxon>ecological metagenomes</taxon>
    </lineage>
</organism>
<feature type="non-terminal residue" evidence="9">
    <location>
        <position position="1"/>
    </location>
</feature>
<keyword evidence="7" id="KW-0862">Zinc</keyword>
<keyword evidence="8" id="KW-0460">Magnesium</keyword>
<dbReference type="Gene3D" id="3.40.720.10">
    <property type="entry name" value="Alkaline Phosphatase, subunit A"/>
    <property type="match status" value="1"/>
</dbReference>
<evidence type="ECO:0000256" key="3">
    <source>
        <dbReference type="ARBA" id="ARBA00005984"/>
    </source>
</evidence>
<dbReference type="GO" id="GO:0046872">
    <property type="term" value="F:metal ion binding"/>
    <property type="evidence" value="ECO:0007669"/>
    <property type="project" value="UniProtKB-KW"/>
</dbReference>
<dbReference type="Pfam" id="PF00245">
    <property type="entry name" value="Alk_phosphatase"/>
    <property type="match status" value="1"/>
</dbReference>
<dbReference type="PROSITE" id="PS00123">
    <property type="entry name" value="ALKALINE_PHOSPHATASE"/>
    <property type="match status" value="1"/>
</dbReference>
<name>A0A382EW37_9ZZZZ</name>
<dbReference type="InterPro" id="IPR017850">
    <property type="entry name" value="Alkaline_phosphatase_core_sf"/>
</dbReference>
<evidence type="ECO:0000256" key="6">
    <source>
        <dbReference type="ARBA" id="ARBA00022801"/>
    </source>
</evidence>
<keyword evidence="5" id="KW-0479">Metal-binding</keyword>
<dbReference type="PRINTS" id="PR00113">
    <property type="entry name" value="ALKPHPHTASE"/>
</dbReference>